<organism evidence="1 2">
    <name type="scientific">Corchorus olitorius</name>
    <dbReference type="NCBI Taxonomy" id="93759"/>
    <lineage>
        <taxon>Eukaryota</taxon>
        <taxon>Viridiplantae</taxon>
        <taxon>Streptophyta</taxon>
        <taxon>Embryophyta</taxon>
        <taxon>Tracheophyta</taxon>
        <taxon>Spermatophyta</taxon>
        <taxon>Magnoliopsida</taxon>
        <taxon>eudicotyledons</taxon>
        <taxon>Gunneridae</taxon>
        <taxon>Pentapetalae</taxon>
        <taxon>rosids</taxon>
        <taxon>malvids</taxon>
        <taxon>Malvales</taxon>
        <taxon>Malvaceae</taxon>
        <taxon>Grewioideae</taxon>
        <taxon>Apeibeae</taxon>
        <taxon>Corchorus</taxon>
    </lineage>
</organism>
<dbReference type="Proteomes" id="UP000187203">
    <property type="component" value="Unassembled WGS sequence"/>
</dbReference>
<proteinExistence type="predicted"/>
<accession>A0A1R3I5S6</accession>
<reference evidence="2" key="1">
    <citation type="submission" date="2013-09" db="EMBL/GenBank/DDBJ databases">
        <title>Corchorus olitorius genome sequencing.</title>
        <authorList>
            <person name="Alam M."/>
            <person name="Haque M.S."/>
            <person name="Islam M.S."/>
            <person name="Emdad E.M."/>
            <person name="Islam M.M."/>
            <person name="Ahmed B."/>
            <person name="Halim A."/>
            <person name="Hossen Q.M.M."/>
            <person name="Hossain M.Z."/>
            <person name="Ahmed R."/>
            <person name="Khan M.M."/>
            <person name="Islam R."/>
            <person name="Rashid M.M."/>
            <person name="Khan S.A."/>
            <person name="Rahman M.S."/>
            <person name="Alam M."/>
            <person name="Yahiya A.S."/>
            <person name="Khan M.S."/>
            <person name="Azam M.S."/>
            <person name="Haque T."/>
            <person name="Lashkar M.Z.H."/>
            <person name="Akhand A.I."/>
            <person name="Morshed G."/>
            <person name="Roy S."/>
            <person name="Uddin K.S."/>
            <person name="Rabeya T."/>
            <person name="Hossain A.S."/>
            <person name="Chowdhury A."/>
            <person name="Snigdha A.R."/>
            <person name="Mortoza M.S."/>
            <person name="Matin S.A."/>
            <person name="Hoque S.M.E."/>
            <person name="Islam M.K."/>
            <person name="Roy D.K."/>
            <person name="Haider R."/>
            <person name="Moosa M.M."/>
            <person name="Elias S.M."/>
            <person name="Hasan A.M."/>
            <person name="Jahan S."/>
            <person name="Shafiuddin M."/>
            <person name="Mahmood N."/>
            <person name="Shommy N.S."/>
        </authorList>
    </citation>
    <scope>NUCLEOTIDE SEQUENCE [LARGE SCALE GENOMIC DNA]</scope>
    <source>
        <strain evidence="2">cv. O-4</strain>
    </source>
</reference>
<name>A0A1R3I5S6_9ROSI</name>
<protein>
    <submittedName>
        <fullName evidence="1">Uncharacterized protein</fullName>
    </submittedName>
</protein>
<dbReference type="AlphaFoldDB" id="A0A1R3I5S6"/>
<sequence length="33" mass="3684">MSWQGRISSGNDQSVVNGLPWPAVPYLHDFEPV</sequence>
<keyword evidence="2" id="KW-1185">Reference proteome</keyword>
<comment type="caution">
    <text evidence="1">The sequence shown here is derived from an EMBL/GenBank/DDBJ whole genome shotgun (WGS) entry which is preliminary data.</text>
</comment>
<evidence type="ECO:0000313" key="2">
    <source>
        <dbReference type="Proteomes" id="UP000187203"/>
    </source>
</evidence>
<evidence type="ECO:0000313" key="1">
    <source>
        <dbReference type="EMBL" id="OMO77937.1"/>
    </source>
</evidence>
<dbReference type="EMBL" id="AWUE01018851">
    <property type="protein sequence ID" value="OMO77937.1"/>
    <property type="molecule type" value="Genomic_DNA"/>
</dbReference>
<gene>
    <name evidence="1" type="ORF">COLO4_24922</name>
</gene>